<gene>
    <name evidence="1" type="ORF">CEXT_505361</name>
</gene>
<evidence type="ECO:0000313" key="1">
    <source>
        <dbReference type="EMBL" id="GIY55570.1"/>
    </source>
</evidence>
<comment type="caution">
    <text evidence="1">The sequence shown here is derived from an EMBL/GenBank/DDBJ whole genome shotgun (WGS) entry which is preliminary data.</text>
</comment>
<name>A0AAV4UCN6_CAEEX</name>
<accession>A0AAV4UCN6</accession>
<evidence type="ECO:0000313" key="2">
    <source>
        <dbReference type="Proteomes" id="UP001054945"/>
    </source>
</evidence>
<keyword evidence="2" id="KW-1185">Reference proteome</keyword>
<dbReference type="AlphaFoldDB" id="A0AAV4UCN6"/>
<dbReference type="EMBL" id="BPLR01012652">
    <property type="protein sequence ID" value="GIY55570.1"/>
    <property type="molecule type" value="Genomic_DNA"/>
</dbReference>
<proteinExistence type="predicted"/>
<reference evidence="1 2" key="1">
    <citation type="submission" date="2021-06" db="EMBL/GenBank/DDBJ databases">
        <title>Caerostris extrusa draft genome.</title>
        <authorList>
            <person name="Kono N."/>
            <person name="Arakawa K."/>
        </authorList>
    </citation>
    <scope>NUCLEOTIDE SEQUENCE [LARGE SCALE GENOMIC DNA]</scope>
</reference>
<organism evidence="1 2">
    <name type="scientific">Caerostris extrusa</name>
    <name type="common">Bark spider</name>
    <name type="synonym">Caerostris bankana</name>
    <dbReference type="NCBI Taxonomy" id="172846"/>
    <lineage>
        <taxon>Eukaryota</taxon>
        <taxon>Metazoa</taxon>
        <taxon>Ecdysozoa</taxon>
        <taxon>Arthropoda</taxon>
        <taxon>Chelicerata</taxon>
        <taxon>Arachnida</taxon>
        <taxon>Araneae</taxon>
        <taxon>Araneomorphae</taxon>
        <taxon>Entelegynae</taxon>
        <taxon>Araneoidea</taxon>
        <taxon>Araneidae</taxon>
        <taxon>Caerostris</taxon>
    </lineage>
</organism>
<protein>
    <submittedName>
        <fullName evidence="1">Uncharacterized protein</fullName>
    </submittedName>
</protein>
<sequence>MPLSMQIRRAGNAILESTHVTSFSEVLAANASKLRFTETFFGCNDAALDANKTSRKRHFGINARNFLFEVFAAIASKLRFTETFSDGMQMEHLGKWAEKEGICTETFHIFTPKELVIQNLQENIGKEYG</sequence>
<dbReference type="Proteomes" id="UP001054945">
    <property type="component" value="Unassembled WGS sequence"/>
</dbReference>